<dbReference type="InterPro" id="IPR029045">
    <property type="entry name" value="ClpP/crotonase-like_dom_sf"/>
</dbReference>
<proteinExistence type="inferred from homology"/>
<sequence length="276" mass="28578">MSSGPVSLTIDKGVAHLTLTRPDTRNAISPEIAEALREAVNICAASDDVRCILLTGSGRFFSVGGDIDLFARAGADARTHVFDLAQCFHHAVHGLATMPKPLVTAINGPAAGAGMSLAILGDIVLAAASSHFTAAYTAVGLTPDGGLSWALPRLVGLRRAQDLILTNRRVDTQEAATIGLVTRVVPDEALAEEAQGLAMQLATGPVGALGTCRRLLAASHTATLPQHLEAEAHAIAASCAGREGREGVAAFMEKRPPDFVGQRNLESISNDDGPPS</sequence>
<evidence type="ECO:0000256" key="1">
    <source>
        <dbReference type="ARBA" id="ARBA00004275"/>
    </source>
</evidence>
<keyword evidence="3" id="KW-0576">Peroxisome</keyword>
<dbReference type="InterPro" id="IPR051053">
    <property type="entry name" value="ECH/Chromodomain_protein"/>
</dbReference>
<protein>
    <submittedName>
        <fullName evidence="6">Enoyl-CoA hydratase</fullName>
    </submittedName>
</protein>
<evidence type="ECO:0000256" key="3">
    <source>
        <dbReference type="ARBA" id="ARBA00023140"/>
    </source>
</evidence>
<feature type="region of interest" description="Disordered" evidence="5">
    <location>
        <begin position="254"/>
        <end position="276"/>
    </location>
</feature>
<dbReference type="InterPro" id="IPR014748">
    <property type="entry name" value="Enoyl-CoA_hydra_C"/>
</dbReference>
<dbReference type="PANTHER" id="PTHR43684">
    <property type="match status" value="1"/>
</dbReference>
<dbReference type="Proteomes" id="UP000094626">
    <property type="component" value="Plasmid pSA2"/>
</dbReference>
<dbReference type="KEGG" id="nre:BES08_25215"/>
<dbReference type="RefSeq" id="WP_069710166.1">
    <property type="nucleotide sequence ID" value="NZ_CP017077.1"/>
</dbReference>
<dbReference type="Gene3D" id="3.90.226.10">
    <property type="entry name" value="2-enoyl-CoA Hydratase, Chain A, domain 1"/>
    <property type="match status" value="1"/>
</dbReference>
<dbReference type="CDD" id="cd06558">
    <property type="entry name" value="crotonase-like"/>
    <property type="match status" value="1"/>
</dbReference>
<dbReference type="InterPro" id="IPR001753">
    <property type="entry name" value="Enoyl-CoA_hydra/iso"/>
</dbReference>
<keyword evidence="4" id="KW-0413">Isomerase</keyword>
<geneLocation type="plasmid" evidence="6 7">
    <name>pSA2</name>
</geneLocation>
<keyword evidence="7" id="KW-1185">Reference proteome</keyword>
<comment type="similarity">
    <text evidence="2">Belongs to the enoyl-CoA hydratase/isomerase family.</text>
</comment>
<dbReference type="EMBL" id="CP017077">
    <property type="protein sequence ID" value="AOR80920.1"/>
    <property type="molecule type" value="Genomic_DNA"/>
</dbReference>
<accession>A0A1D8AFN7</accession>
<dbReference type="PANTHER" id="PTHR43684:SF1">
    <property type="entry name" value="ENOYL-COA DELTA ISOMERASE 2"/>
    <property type="match status" value="1"/>
</dbReference>
<name>A0A1D8AFN7_9SPHN</name>
<reference evidence="7" key="1">
    <citation type="journal article" date="2017" name="J. Biotechnol.">
        <title>Complete genome sequence of Novosphingobium resinovorum SA1, a versatile xenobiotic-degrading bacterium capable of utilizing sulfanilic acid.</title>
        <authorList>
            <person name="Hegedus B."/>
            <person name="Kos P.B."/>
            <person name="Balint B."/>
            <person name="Maroti G."/>
            <person name="Gan H.M."/>
            <person name="Perei K."/>
            <person name="Rakhely G."/>
        </authorList>
    </citation>
    <scope>NUCLEOTIDE SEQUENCE [LARGE SCALE GENOMIC DNA]</scope>
    <source>
        <strain evidence="7">SA1</strain>
    </source>
</reference>
<gene>
    <name evidence="6" type="ORF">BES08_25215</name>
</gene>
<dbReference type="Gene3D" id="1.10.12.10">
    <property type="entry name" value="Lyase 2-enoyl-coa Hydratase, Chain A, domain 2"/>
    <property type="match status" value="1"/>
</dbReference>
<comment type="subcellular location">
    <subcellularLocation>
        <location evidence="1">Peroxisome</location>
    </subcellularLocation>
</comment>
<organism evidence="6 7">
    <name type="scientific">Novosphingobium resinovorum</name>
    <dbReference type="NCBI Taxonomy" id="158500"/>
    <lineage>
        <taxon>Bacteria</taxon>
        <taxon>Pseudomonadati</taxon>
        <taxon>Pseudomonadota</taxon>
        <taxon>Alphaproteobacteria</taxon>
        <taxon>Sphingomonadales</taxon>
        <taxon>Sphingomonadaceae</taxon>
        <taxon>Novosphingobium</taxon>
    </lineage>
</organism>
<dbReference type="SUPFAM" id="SSF52096">
    <property type="entry name" value="ClpP/crotonase"/>
    <property type="match status" value="1"/>
</dbReference>
<evidence type="ECO:0000256" key="4">
    <source>
        <dbReference type="ARBA" id="ARBA00023235"/>
    </source>
</evidence>
<keyword evidence="6" id="KW-0614">Plasmid</keyword>
<evidence type="ECO:0000256" key="5">
    <source>
        <dbReference type="SAM" id="MobiDB-lite"/>
    </source>
</evidence>
<evidence type="ECO:0000313" key="7">
    <source>
        <dbReference type="Proteomes" id="UP000094626"/>
    </source>
</evidence>
<dbReference type="GO" id="GO:0004165">
    <property type="term" value="F:delta(3)-delta(2)-enoyl-CoA isomerase activity"/>
    <property type="evidence" value="ECO:0007669"/>
    <property type="project" value="UniProtKB-ARBA"/>
</dbReference>
<evidence type="ECO:0000256" key="2">
    <source>
        <dbReference type="ARBA" id="ARBA00005254"/>
    </source>
</evidence>
<dbReference type="Pfam" id="PF00378">
    <property type="entry name" value="ECH_1"/>
    <property type="match status" value="1"/>
</dbReference>
<evidence type="ECO:0000313" key="6">
    <source>
        <dbReference type="EMBL" id="AOR80920.1"/>
    </source>
</evidence>
<dbReference type="AlphaFoldDB" id="A0A1D8AFN7"/>